<comment type="caution">
    <text evidence="2">The sequence shown here is derived from an EMBL/GenBank/DDBJ whole genome shotgun (WGS) entry which is preliminary data.</text>
</comment>
<evidence type="ECO:0000256" key="1">
    <source>
        <dbReference type="SAM" id="Coils"/>
    </source>
</evidence>
<keyword evidence="1" id="KW-0175">Coiled coil</keyword>
<proteinExistence type="predicted"/>
<feature type="coiled-coil region" evidence="1">
    <location>
        <begin position="162"/>
        <end position="238"/>
    </location>
</feature>
<gene>
    <name evidence="2" type="ORF">ECRASSUSDP1_LOCUS1020</name>
</gene>
<evidence type="ECO:0000313" key="3">
    <source>
        <dbReference type="Proteomes" id="UP001295684"/>
    </source>
</evidence>
<protein>
    <submittedName>
        <fullName evidence="2">Uncharacterized protein</fullName>
    </submittedName>
</protein>
<dbReference type="EMBL" id="CAMPGE010000961">
    <property type="protein sequence ID" value="CAI2359727.1"/>
    <property type="molecule type" value="Genomic_DNA"/>
</dbReference>
<sequence>MDKFELPLCCLSLCKARARWYYPQSKEYLCESCQTSNYFNHEVVGLINPKAITQCINQVEYKVSEISGEMTHKPSLGEKWKEWSPTLQEFATAVKQIKEEFFQLARQKKWDKTQQIWNKIQVLRTEWKDSKILNLYLHYVSEEKERQRQKGMLAEPDLLERNHELETKLALAIKDIREKNRQFNTFRDETQVKIDELEEAKQAKQSLITQHEEDERSIHQLQDELQQIKLEKDQIQQNILEKDKIIKMKGKEIQLLKNKVKDMNKCYADMKKSNETLAQSIGLVQNSVDGLKENEIKSLTKKLLEKMKISDDTFKTLLQTYHKKTDQEFKKEINSLDANIRSFSDEKFKDMALESRAIIENLNKVENRVIDKVSDDFDAIKNLHKVDQKVSNEQMYCIISRLFPGMLEYDQFSKMDDTQLGGFISCWLNSKVVLDLSKESDLMVFQTLQNITLKNAKDITLKNINLVDKDEIFKFFESSIPQKIESLRFSPNPEERCISDYIEELCKLKPKIEKKLYVEECKLTDEEKEKLQTEFGYILETADKKLKTANKSIKDRFMSCFEEMKSIQMEVIERSRMHEEHSEMRKARKKIEMAYWMAEEMPKSIEMCEHRIQKCLSCFEELMSEGKE</sequence>
<organism evidence="2 3">
    <name type="scientific">Euplotes crassus</name>
    <dbReference type="NCBI Taxonomy" id="5936"/>
    <lineage>
        <taxon>Eukaryota</taxon>
        <taxon>Sar</taxon>
        <taxon>Alveolata</taxon>
        <taxon>Ciliophora</taxon>
        <taxon>Intramacronucleata</taxon>
        <taxon>Spirotrichea</taxon>
        <taxon>Hypotrichia</taxon>
        <taxon>Euplotida</taxon>
        <taxon>Euplotidae</taxon>
        <taxon>Moneuplotes</taxon>
    </lineage>
</organism>
<accession>A0AAD1U058</accession>
<dbReference type="AlphaFoldDB" id="A0AAD1U058"/>
<dbReference type="Proteomes" id="UP001295684">
    <property type="component" value="Unassembled WGS sequence"/>
</dbReference>
<reference evidence="2" key="1">
    <citation type="submission" date="2023-07" db="EMBL/GenBank/DDBJ databases">
        <authorList>
            <consortium name="AG Swart"/>
            <person name="Singh M."/>
            <person name="Singh A."/>
            <person name="Seah K."/>
            <person name="Emmerich C."/>
        </authorList>
    </citation>
    <scope>NUCLEOTIDE SEQUENCE</scope>
    <source>
        <strain evidence="2">DP1</strain>
    </source>
</reference>
<keyword evidence="3" id="KW-1185">Reference proteome</keyword>
<name>A0AAD1U058_EUPCR</name>
<evidence type="ECO:0000313" key="2">
    <source>
        <dbReference type="EMBL" id="CAI2359727.1"/>
    </source>
</evidence>